<name>A0ACC0SZ65_POPTR</name>
<dbReference type="Proteomes" id="UP000006729">
    <property type="component" value="Chromosome 5"/>
</dbReference>
<dbReference type="EMBL" id="CM009294">
    <property type="protein sequence ID" value="KAI9394571.1"/>
    <property type="molecule type" value="Genomic_DNA"/>
</dbReference>
<comment type="caution">
    <text evidence="1">The sequence shown here is derived from an EMBL/GenBank/DDBJ whole genome shotgun (WGS) entry which is preliminary data.</text>
</comment>
<keyword evidence="2" id="KW-1185">Reference proteome</keyword>
<reference evidence="1 2" key="1">
    <citation type="journal article" date="2006" name="Science">
        <title>The genome of black cottonwood, Populus trichocarpa (Torr. &amp; Gray).</title>
        <authorList>
            <person name="Tuskan G.A."/>
            <person name="Difazio S."/>
            <person name="Jansson S."/>
            <person name="Bohlmann J."/>
            <person name="Grigoriev I."/>
            <person name="Hellsten U."/>
            <person name="Putnam N."/>
            <person name="Ralph S."/>
            <person name="Rombauts S."/>
            <person name="Salamov A."/>
            <person name="Schein J."/>
            <person name="Sterck L."/>
            <person name="Aerts A."/>
            <person name="Bhalerao R.R."/>
            <person name="Bhalerao R.P."/>
            <person name="Blaudez D."/>
            <person name="Boerjan W."/>
            <person name="Brun A."/>
            <person name="Brunner A."/>
            <person name="Busov V."/>
            <person name="Campbell M."/>
            <person name="Carlson J."/>
            <person name="Chalot M."/>
            <person name="Chapman J."/>
            <person name="Chen G.L."/>
            <person name="Cooper D."/>
            <person name="Coutinho P.M."/>
            <person name="Couturier J."/>
            <person name="Covert S."/>
            <person name="Cronk Q."/>
            <person name="Cunningham R."/>
            <person name="Davis J."/>
            <person name="Degroeve S."/>
            <person name="Dejardin A."/>
            <person name="Depamphilis C."/>
            <person name="Detter J."/>
            <person name="Dirks B."/>
            <person name="Dubchak I."/>
            <person name="Duplessis S."/>
            <person name="Ehlting J."/>
            <person name="Ellis B."/>
            <person name="Gendler K."/>
            <person name="Goodstein D."/>
            <person name="Gribskov M."/>
            <person name="Grimwood J."/>
            <person name="Groover A."/>
            <person name="Gunter L."/>
            <person name="Hamberger B."/>
            <person name="Heinze B."/>
            <person name="Helariutta Y."/>
            <person name="Henrissat B."/>
            <person name="Holligan D."/>
            <person name="Holt R."/>
            <person name="Huang W."/>
            <person name="Islam-Faridi N."/>
            <person name="Jones S."/>
            <person name="Jones-Rhoades M."/>
            <person name="Jorgensen R."/>
            <person name="Joshi C."/>
            <person name="Kangasjarvi J."/>
            <person name="Karlsson J."/>
            <person name="Kelleher C."/>
            <person name="Kirkpatrick R."/>
            <person name="Kirst M."/>
            <person name="Kohler A."/>
            <person name="Kalluri U."/>
            <person name="Larimer F."/>
            <person name="Leebens-Mack J."/>
            <person name="Leple J.C."/>
            <person name="Locascio P."/>
            <person name="Lou Y."/>
            <person name="Lucas S."/>
            <person name="Martin F."/>
            <person name="Montanini B."/>
            <person name="Napoli C."/>
            <person name="Nelson D.R."/>
            <person name="Nelson C."/>
            <person name="Nieminen K."/>
            <person name="Nilsson O."/>
            <person name="Pereda V."/>
            <person name="Peter G."/>
            <person name="Philippe R."/>
            <person name="Pilate G."/>
            <person name="Poliakov A."/>
            <person name="Razumovskaya J."/>
            <person name="Richardson P."/>
            <person name="Rinaldi C."/>
            <person name="Ritland K."/>
            <person name="Rouze P."/>
            <person name="Ryaboy D."/>
            <person name="Schmutz J."/>
            <person name="Schrader J."/>
            <person name="Segerman B."/>
            <person name="Shin H."/>
            <person name="Siddiqui A."/>
            <person name="Sterky F."/>
            <person name="Terry A."/>
            <person name="Tsai C.J."/>
            <person name="Uberbacher E."/>
            <person name="Unneberg P."/>
            <person name="Vahala J."/>
            <person name="Wall K."/>
            <person name="Wessler S."/>
            <person name="Yang G."/>
            <person name="Yin T."/>
            <person name="Douglas C."/>
            <person name="Marra M."/>
            <person name="Sandberg G."/>
            <person name="Van de Peer Y."/>
            <person name="Rokhsar D."/>
        </authorList>
    </citation>
    <scope>NUCLEOTIDE SEQUENCE [LARGE SCALE GENOMIC DNA]</scope>
    <source>
        <strain evidence="2">cv. Nisqually</strain>
    </source>
</reference>
<gene>
    <name evidence="1" type="ORF">POPTR_005G112150v4</name>
</gene>
<organism evidence="1 2">
    <name type="scientific">Populus trichocarpa</name>
    <name type="common">Western balsam poplar</name>
    <name type="synonym">Populus balsamifera subsp. trichocarpa</name>
    <dbReference type="NCBI Taxonomy" id="3694"/>
    <lineage>
        <taxon>Eukaryota</taxon>
        <taxon>Viridiplantae</taxon>
        <taxon>Streptophyta</taxon>
        <taxon>Embryophyta</taxon>
        <taxon>Tracheophyta</taxon>
        <taxon>Spermatophyta</taxon>
        <taxon>Magnoliopsida</taxon>
        <taxon>eudicotyledons</taxon>
        <taxon>Gunneridae</taxon>
        <taxon>Pentapetalae</taxon>
        <taxon>rosids</taxon>
        <taxon>fabids</taxon>
        <taxon>Malpighiales</taxon>
        <taxon>Salicaceae</taxon>
        <taxon>Saliceae</taxon>
        <taxon>Populus</taxon>
    </lineage>
</organism>
<protein>
    <submittedName>
        <fullName evidence="1">Uncharacterized protein</fullName>
    </submittedName>
</protein>
<evidence type="ECO:0000313" key="1">
    <source>
        <dbReference type="EMBL" id="KAI9394571.1"/>
    </source>
</evidence>
<sequence length="108" mass="12198">MKMEEEYKQELPSFSTSKSLKYIHSPSSYPKPSNSSPFTCIAIIFSPTRTTEFVPGKLHHLIILIWSLSQPIDLVRCLLHCTTLLSPLPNSFRVNSNQAMVYVGGTIR</sequence>
<accession>A0ACC0SZ65</accession>
<evidence type="ECO:0000313" key="2">
    <source>
        <dbReference type="Proteomes" id="UP000006729"/>
    </source>
</evidence>
<proteinExistence type="predicted"/>